<sequence>MVERRGALPYEAFLPVFKGATGEVPFRPDTRSAPGGFPTQATTSRTFVLKIGFELEGNATLGLIAAELADAGLSRDNWSLVHEGEIVSPVLYDDARTWRGVERVLEILSEHGATVNDRTTATVQVGTRDFGNRYDDLARIADTHQDVLARLGSTPVRGETPDGTSAIGTEFVQFRAGGSLDAGVLRQRVVLGTGIVDAVARGAEVAPGRPRPIGHHLAEHGEDGESFRASASFRSLLGAVVDGLPVPRAIPLLDSATKLYVATRWQPAEPASSDRAAEEPRKPPGEPAVDLGLDGDSPDAARAPHGRRFRRVFDPNEYYTGGGAQTSGAPPPPRSMRGLVADAGTGKTGAVAAELEAALTQAGAELAKLHGSHPDSSYGSAPAELATSEPVRDAFTVLRAAMDLLALPGVPELAGKVRRGLVWEPVWFGQVHGAATLEAFTVDGDRTTLSPSAAESAATPTSVDVRTFLGDLESHAKEAGLPERQRALLRETFLAAYERAGGVVPVEPGTTLDTGEQGQLSRDAAELRKLLRRRGSRAPDEAHHQLVSDAARKLLTASAAKRENLTAGLAESLFGFVDEQVRRGPDARAFLPGVIADIRSMLTPLDLGEIADFMTARLQEQLTVDSATVPFPAGVASVTSAGVDQQLTEAFAGYIANGDPDTFTGADGTYGLTLPDGSYLMSFSDTYLGTVNEDGSRDPVVQEGGPTPFLHNSFVRIRPDGTLETVAGPMPHPEGGKWYWSGDAHRTEDGTIEVTYQEWDSPTGQIWDWRKGPNVVARYTGGDLSAPARVYPLPSATGVAWTAAILKGEDGYRYVYGVEDLGDTKYLRVARVAGDSLAGQWEFYTEGGSWSIFESDAARVMPGVANEFSVTRVGDSYVLITHDTRTPVSPDIVGYVAPTPFGPFTGPTHLYTTPETGEDGTYGNENVFTYNAHAHPEIDRGPGRLVVSYNVNSFDNTDTYRDASIYVPRFIVLTFDQESGTIRASEDSGFQEALRSLKGVDIGRLAVEGADLYALYQRFGDEFERAVKLVAARGLEYVLGLPANVSADKLQGALDRVAKSKKPRVNQVPAGLVGAAVLFGYDHADSASVQAFVDLLTRAGISPSGRDVEALRAVATDLYLNGYYTATQRRVFDDAEWLRLAVEARDPAAHPVNMLPALPPLPAGPEESPSLLDAGDRMALLTGQPRDLPLVAELTEHLNERFDGELDPQETERRLRKRFARLAGEDGDVWQVGASEVRIRVRLSDPEFAESAATAEIAFEVSERDTVGESFGETTVITETGARATVVPTRDRTFSGTQVTGDAPGRPDFPPVTVREMTERHRIARHLVRAIEEGIPVDAHMREQLHQYLDEFENNNAFADAAAGGDGHLFVLHGEKVSAVVRHVITTRDDNASLVASADGKVIHQWGDPGDPRGNPGVVHKLTAYTSTGAELGTTRVMGTMLTETAAEDAHAYGLAILEGDVPPQLRTEGTDEDRARQALRRLTKNGQHEPSGGFLRELTMRRGARSQGNAIAPVREMVMQLAQEFGLVPDANFVPNGVSPAGDEAMSYWKRFAQSLGIDTSANPSARRHRIDNMIELNHLVRRENLLAEYRAFTRNGLRKTVDVPGRRRFLTDPDSVRVNLRLRQNVDDAEFLGMTGPADGTGFGVFRVPVTVVAELEAGGVVKAERRRFGSALVYAPVPALGGHTAEVVAAQTPVGVERTEPVELAPSAGLSTKARSLPASEHPVLEPVSLPTLPPRPGSVVRGVADAVLGFFERSRAGYRPTGSPLSWRIRWRDNDVAVDIVVDPSAAEARILPPEFSVHTRQKDGEPETVAVPATPVRVVLPAYPDVPAGLSHLVGATLETATDALPSTLDGWADEVVADHRDAPAPPESSNETPATPLQVESAREVAFPKRWKATEEALREVTALSERLLVNATVSSAAELAMRTHELVTTLNALADGHDAPRGDTRHAARRHFAAGLRLLATDLSEASRTLEIMATVGRRVDGGRRDLDAVKLLVFLDADVERSAGRAHRMLSAVEERGERLLELEEPGRLVTVEEGERTTLFNRHPKPPLRFRPSEADVAHVDTVLSLLADVETDLAKLNELGHRGTVAENFPTAVLNQHAPDLVHNQERLRKLLYVMGLNETTYGNERRHKFFRKIQSHDDLAGRLTDDGAALVKLLTTLEQHPVPGLGRMEWLLKYKFSRRMVFGKDFHFADAIDEGFTGDPIRSVAIIPTSELSIYARDYELADMELPERPEDYDTYAVVWWSGDPAGPAGGRIPYRRHGFTIQLEQADHVGASGSQGDPWVEGSRMVVVPGTGNTSMAEADAALTAMLREEIRKYALSQLPPRHQSRFTRSMVMGNVSGHMAGYAVGLATWGVDLRLLLATLAQNLYTSIVNPIVLHNKEDRDPGAAAAIRMTASWRGGLAGPGLSRLRGAAHEITAKWGKLADRYGVSLPTPPELPSPLATPGDRETLSARVRQMAPKLAAALGAEEEIVRSLPEDLLKQGSFGEMVRGLSDVRWEGDSSTILLTLGTGEQVSVEFVAGKGPFSTQRIVGGDASENRIDLRVVYAPSESLAKADDDVLWHTLSGELLSGLFKAAQVWKMETRRKSLSTKLIPMGIQTAVIFSFGAALNTLNLAAQTIGANLVGQISMVLARYKNSRGTKLISAIWDDKRRERLGDERLDGPVVLHRHAEHAVGMLAAGAEILKRMRSEVESSIFVANMALSSESLFDDPSVLLDAAAEDLVAHAKARRDVVNAAIEYDTETSERNVVIRTRTPKRGKNSRLIRPVTITIRLSHDPAIPDDFSPSTVHKKYSVPERLLFMAIPRYSTPGERAEQLGAELDQVIDREGRLQPIGMGALFTQAGVVAASDGGANAVFSALGPGRDPSVSQQQRDIARLSAVRDITGVGEAAVEGVFQVGAIRQGSQKRLTGQLEPVDTATPTGRAMDNYLRVAIAEAKKIMAATAALHERHSDLVSDEVRAWHRDMAARFNGSLSVDLEGFRQLVYSGELVDSIPHLAGIELIGDREARLTVDKLKKPGPGGVAAKTVGKHPHQVVLRFIPAVPGHSTRLLPNSGDSLAIVSVSSQDAASGYGELLAQLALLVSAYHKAPTGVPGLGALALQELGMGAAPSMVRRTAMDVLKEGPLRMSGLAAPTGIAAGSAYVGVATQAWYTRRQFLVDETLRMLMTWDGSPASPLRDQIAYETLKQLHRVVSEVYSDYVTLADKAGLSRDPDTTPWSFRGRTGEKPALSAPVPPIPPVDPPVIGARRPVPRKRID</sequence>
<dbReference type="EMBL" id="FMZE01000009">
    <property type="protein sequence ID" value="SDD54190.1"/>
    <property type="molecule type" value="Genomic_DNA"/>
</dbReference>
<keyword evidence="3" id="KW-1185">Reference proteome</keyword>
<feature type="region of interest" description="Disordered" evidence="1">
    <location>
        <begin position="266"/>
        <end position="341"/>
    </location>
</feature>
<dbReference type="Proteomes" id="UP000199494">
    <property type="component" value="Unassembled WGS sequence"/>
</dbReference>
<protein>
    <submittedName>
        <fullName evidence="2">Uncharacterized protein</fullName>
    </submittedName>
</protein>
<name>A0A1G6VKP0_9PSEU</name>
<accession>A0A1G6VKP0</accession>
<gene>
    <name evidence="2" type="ORF">SAMN05421630_109310</name>
</gene>
<proteinExistence type="predicted"/>
<feature type="region of interest" description="Disordered" evidence="1">
    <location>
        <begin position="3221"/>
        <end position="3266"/>
    </location>
</feature>
<feature type="compositionally biased region" description="Basic and acidic residues" evidence="1">
    <location>
        <begin position="275"/>
        <end position="284"/>
    </location>
</feature>
<dbReference type="STRING" id="530584.SAMN05421630_109310"/>
<evidence type="ECO:0000313" key="3">
    <source>
        <dbReference type="Proteomes" id="UP000199494"/>
    </source>
</evidence>
<evidence type="ECO:0000256" key="1">
    <source>
        <dbReference type="SAM" id="MobiDB-lite"/>
    </source>
</evidence>
<organism evidence="2 3">
    <name type="scientific">Prauserella marina</name>
    <dbReference type="NCBI Taxonomy" id="530584"/>
    <lineage>
        <taxon>Bacteria</taxon>
        <taxon>Bacillati</taxon>
        <taxon>Actinomycetota</taxon>
        <taxon>Actinomycetes</taxon>
        <taxon>Pseudonocardiales</taxon>
        <taxon>Pseudonocardiaceae</taxon>
        <taxon>Prauserella</taxon>
    </lineage>
</organism>
<feature type="compositionally biased region" description="Pro residues" evidence="1">
    <location>
        <begin position="3242"/>
        <end position="3251"/>
    </location>
</feature>
<evidence type="ECO:0000313" key="2">
    <source>
        <dbReference type="EMBL" id="SDD54190.1"/>
    </source>
</evidence>
<reference evidence="2 3" key="1">
    <citation type="submission" date="2016-10" db="EMBL/GenBank/DDBJ databases">
        <authorList>
            <person name="de Groot N.N."/>
        </authorList>
    </citation>
    <scope>NUCLEOTIDE SEQUENCE [LARGE SCALE GENOMIC DNA]</scope>
    <source>
        <strain evidence="2 3">CGMCC 4.5506</strain>
    </source>
</reference>